<dbReference type="InterPro" id="IPR050343">
    <property type="entry name" value="RsuA_PseudoU_synthase"/>
</dbReference>
<evidence type="ECO:0000256" key="2">
    <source>
        <dbReference type="ARBA" id="ARBA00023235"/>
    </source>
</evidence>
<dbReference type="FunFam" id="3.10.290.10:FF:000003">
    <property type="entry name" value="Pseudouridine synthase"/>
    <property type="match status" value="1"/>
</dbReference>
<protein>
    <recommendedName>
        <fullName evidence="4">Pseudouridine synthase</fullName>
        <ecNumber evidence="4">5.4.99.-</ecNumber>
    </recommendedName>
</protein>
<comment type="caution">
    <text evidence="6">The sequence shown here is derived from an EMBL/GenBank/DDBJ whole genome shotgun (WGS) entry which is preliminary data.</text>
</comment>
<proteinExistence type="inferred from homology"/>
<gene>
    <name evidence="6" type="ORF">CLV39_1640</name>
</gene>
<dbReference type="InterPro" id="IPR002942">
    <property type="entry name" value="S4_RNA-bd"/>
</dbReference>
<dbReference type="EMBL" id="REFO01000017">
    <property type="protein sequence ID" value="RMA92484.1"/>
    <property type="molecule type" value="Genomic_DNA"/>
</dbReference>
<dbReference type="Gene3D" id="3.30.70.1560">
    <property type="entry name" value="Alpha-L RNA-binding motif"/>
    <property type="match status" value="1"/>
</dbReference>
<dbReference type="NCBIfam" id="TIGR00093">
    <property type="entry name" value="pseudouridine synthase"/>
    <property type="match status" value="1"/>
</dbReference>
<dbReference type="GO" id="GO:0000455">
    <property type="term" value="P:enzyme-directed rRNA pseudouridine synthesis"/>
    <property type="evidence" value="ECO:0007669"/>
    <property type="project" value="UniProtKB-ARBA"/>
</dbReference>
<dbReference type="InterPro" id="IPR020103">
    <property type="entry name" value="PsdUridine_synth_cat_dom_sf"/>
</dbReference>
<evidence type="ECO:0000256" key="3">
    <source>
        <dbReference type="PROSITE-ProRule" id="PRU00182"/>
    </source>
</evidence>
<dbReference type="PROSITE" id="PS50889">
    <property type="entry name" value="S4"/>
    <property type="match status" value="1"/>
</dbReference>
<dbReference type="SMART" id="SM00363">
    <property type="entry name" value="S4"/>
    <property type="match status" value="1"/>
</dbReference>
<dbReference type="InterPro" id="IPR018496">
    <property type="entry name" value="PsdUridine_synth_RsuA/RluB_CS"/>
</dbReference>
<dbReference type="PROSITE" id="PS01149">
    <property type="entry name" value="PSI_RSU"/>
    <property type="match status" value="1"/>
</dbReference>
<dbReference type="GO" id="GO:0120159">
    <property type="term" value="F:rRNA pseudouridine synthase activity"/>
    <property type="evidence" value="ECO:0007669"/>
    <property type="project" value="UniProtKB-ARBA"/>
</dbReference>
<comment type="similarity">
    <text evidence="1 4">Belongs to the pseudouridine synthase RsuA family.</text>
</comment>
<name>A0A3M0B7P9_9AQUI</name>
<dbReference type="RefSeq" id="WP_121923732.1">
    <property type="nucleotide sequence ID" value="NZ_REFO01000017.1"/>
</dbReference>
<dbReference type="GO" id="GO:0003723">
    <property type="term" value="F:RNA binding"/>
    <property type="evidence" value="ECO:0007669"/>
    <property type="project" value="UniProtKB-KW"/>
</dbReference>
<dbReference type="InterPro" id="IPR006145">
    <property type="entry name" value="PsdUridine_synth_RsuA/RluA"/>
</dbReference>
<dbReference type="Gene3D" id="3.30.70.580">
    <property type="entry name" value="Pseudouridine synthase I, catalytic domain, N-terminal subdomain"/>
    <property type="match status" value="1"/>
</dbReference>
<dbReference type="CDD" id="cd00165">
    <property type="entry name" value="S4"/>
    <property type="match status" value="1"/>
</dbReference>
<dbReference type="OrthoDB" id="9807213at2"/>
<dbReference type="InterPro" id="IPR036986">
    <property type="entry name" value="S4_RNA-bd_sf"/>
</dbReference>
<reference evidence="6 7" key="1">
    <citation type="submission" date="2018-10" db="EMBL/GenBank/DDBJ databases">
        <title>Genomic Encyclopedia of Archaeal and Bacterial Type Strains, Phase II (KMG-II): from individual species to whole genera.</title>
        <authorList>
            <person name="Goeker M."/>
        </authorList>
    </citation>
    <scope>NUCLEOTIDE SEQUENCE [LARGE SCALE GENOMIC DNA]</scope>
    <source>
        <strain evidence="6 7">VM1</strain>
    </source>
</reference>
<dbReference type="AlphaFoldDB" id="A0A3M0B7P9"/>
<evidence type="ECO:0000256" key="1">
    <source>
        <dbReference type="ARBA" id="ARBA00008348"/>
    </source>
</evidence>
<dbReference type="InterPro" id="IPR042092">
    <property type="entry name" value="PsdUridine_s_RsuA/RluB/E/F_cat"/>
</dbReference>
<sequence>MKERLNKFIASTGYCSRRKADILIKEGKVKVNGQKVSELGIKIDPSKDKVEVEGKILKPISKKVYYKLYKPRGYLTALGKDKFGRKTLTDLFKEINFKEKVFPVGRLDLDSEGLLILTNDGEFAYKLMHPSFKIPKKYILKVEGRINAKDFNKIKKGTKLEDTFLKPDSVKILKKDEKSTTVEIEIHSGQKRILRRFFKKFGYPVKRLLRIQIGNIKLGDLKEKEIKIIGEEEILKLKRRLRK</sequence>
<dbReference type="SUPFAM" id="SSF55174">
    <property type="entry name" value="Alpha-L RNA-binding motif"/>
    <property type="match status" value="1"/>
</dbReference>
<dbReference type="EC" id="5.4.99.-" evidence="4"/>
<dbReference type="CDD" id="cd02870">
    <property type="entry name" value="PseudoU_synth_RsuA_like"/>
    <property type="match status" value="1"/>
</dbReference>
<organism evidence="6 7">
    <name type="scientific">Hydrogenothermus marinus</name>
    <dbReference type="NCBI Taxonomy" id="133270"/>
    <lineage>
        <taxon>Bacteria</taxon>
        <taxon>Pseudomonadati</taxon>
        <taxon>Aquificota</taxon>
        <taxon>Aquificia</taxon>
        <taxon>Aquificales</taxon>
        <taxon>Hydrogenothermaceae</taxon>
        <taxon>Hydrogenothermus</taxon>
    </lineage>
</organism>
<dbReference type="InterPro" id="IPR000748">
    <property type="entry name" value="PsdUridine_synth_RsuA/RluB/E/F"/>
</dbReference>
<dbReference type="PANTHER" id="PTHR47683:SF2">
    <property type="entry name" value="RNA-BINDING S4 DOMAIN-CONTAINING PROTEIN"/>
    <property type="match status" value="1"/>
</dbReference>
<accession>A0A3M0B7P9</accession>
<dbReference type="PANTHER" id="PTHR47683">
    <property type="entry name" value="PSEUDOURIDINE SYNTHASE FAMILY PROTEIN-RELATED"/>
    <property type="match status" value="1"/>
</dbReference>
<evidence type="ECO:0000256" key="4">
    <source>
        <dbReference type="RuleBase" id="RU003887"/>
    </source>
</evidence>
<dbReference type="Pfam" id="PF01479">
    <property type="entry name" value="S4"/>
    <property type="match status" value="1"/>
</dbReference>
<evidence type="ECO:0000313" key="7">
    <source>
        <dbReference type="Proteomes" id="UP000280842"/>
    </source>
</evidence>
<keyword evidence="3" id="KW-0694">RNA-binding</keyword>
<evidence type="ECO:0000313" key="6">
    <source>
        <dbReference type="EMBL" id="RMA92484.1"/>
    </source>
</evidence>
<feature type="domain" description="RNA-binding S4" evidence="5">
    <location>
        <begin position="3"/>
        <end position="65"/>
    </location>
</feature>
<keyword evidence="7" id="KW-1185">Reference proteome</keyword>
<evidence type="ECO:0000259" key="5">
    <source>
        <dbReference type="SMART" id="SM00363"/>
    </source>
</evidence>
<dbReference type="Gene3D" id="3.10.290.10">
    <property type="entry name" value="RNA-binding S4 domain"/>
    <property type="match status" value="1"/>
</dbReference>
<dbReference type="InterPro" id="IPR020094">
    <property type="entry name" value="TruA/RsuA/RluB/E/F_N"/>
</dbReference>
<dbReference type="SUPFAM" id="SSF55120">
    <property type="entry name" value="Pseudouridine synthase"/>
    <property type="match status" value="1"/>
</dbReference>
<dbReference type="Proteomes" id="UP000280842">
    <property type="component" value="Unassembled WGS sequence"/>
</dbReference>
<dbReference type="Pfam" id="PF00849">
    <property type="entry name" value="PseudoU_synth_2"/>
    <property type="match status" value="1"/>
</dbReference>
<keyword evidence="2 4" id="KW-0413">Isomerase</keyword>